<evidence type="ECO:0000256" key="4">
    <source>
        <dbReference type="ARBA" id="ARBA00022801"/>
    </source>
</evidence>
<dbReference type="AlphaFoldDB" id="A0A917F9T5"/>
<evidence type="ECO:0000256" key="7">
    <source>
        <dbReference type="SAM" id="MobiDB-lite"/>
    </source>
</evidence>
<dbReference type="GO" id="GO:0004222">
    <property type="term" value="F:metalloendopeptidase activity"/>
    <property type="evidence" value="ECO:0007669"/>
    <property type="project" value="TreeGrafter"/>
</dbReference>
<dbReference type="Pfam" id="PF01551">
    <property type="entry name" value="Peptidase_M23"/>
    <property type="match status" value="1"/>
</dbReference>
<keyword evidence="10" id="KW-1185">Reference proteome</keyword>
<dbReference type="GO" id="GO:0046872">
    <property type="term" value="F:metal ion binding"/>
    <property type="evidence" value="ECO:0007669"/>
    <property type="project" value="UniProtKB-KW"/>
</dbReference>
<protein>
    <submittedName>
        <fullName evidence="9">Membrane protein</fullName>
    </submittedName>
</protein>
<reference evidence="9" key="2">
    <citation type="submission" date="2020-09" db="EMBL/GenBank/DDBJ databases">
        <authorList>
            <person name="Sun Q."/>
            <person name="Zhou Y."/>
        </authorList>
    </citation>
    <scope>NUCLEOTIDE SEQUENCE</scope>
    <source>
        <strain evidence="9">CGMCC 1.15254</strain>
    </source>
</reference>
<comment type="cofactor">
    <cofactor evidence="1">
        <name>Zn(2+)</name>
        <dbReference type="ChEBI" id="CHEBI:29105"/>
    </cofactor>
</comment>
<accession>A0A917F9T5</accession>
<evidence type="ECO:0000256" key="6">
    <source>
        <dbReference type="ARBA" id="ARBA00023049"/>
    </source>
</evidence>
<feature type="compositionally biased region" description="Basic and acidic residues" evidence="7">
    <location>
        <begin position="12"/>
        <end position="28"/>
    </location>
</feature>
<keyword evidence="2" id="KW-0645">Protease</keyword>
<organism evidence="9 10">
    <name type="scientific">Terasakiella brassicae</name>
    <dbReference type="NCBI Taxonomy" id="1634917"/>
    <lineage>
        <taxon>Bacteria</taxon>
        <taxon>Pseudomonadati</taxon>
        <taxon>Pseudomonadota</taxon>
        <taxon>Alphaproteobacteria</taxon>
        <taxon>Rhodospirillales</taxon>
        <taxon>Terasakiellaceae</taxon>
        <taxon>Terasakiella</taxon>
    </lineage>
</organism>
<dbReference type="InterPro" id="IPR050570">
    <property type="entry name" value="Cell_wall_metabolism_enzyme"/>
</dbReference>
<gene>
    <name evidence="9" type="ORF">GCM10011332_16570</name>
</gene>
<evidence type="ECO:0000256" key="2">
    <source>
        <dbReference type="ARBA" id="ARBA00022670"/>
    </source>
</evidence>
<evidence type="ECO:0000256" key="1">
    <source>
        <dbReference type="ARBA" id="ARBA00001947"/>
    </source>
</evidence>
<comment type="caution">
    <text evidence="9">The sequence shown here is derived from an EMBL/GenBank/DDBJ whole genome shotgun (WGS) entry which is preliminary data.</text>
</comment>
<keyword evidence="6" id="KW-0482">Metalloprotease</keyword>
<evidence type="ECO:0000259" key="8">
    <source>
        <dbReference type="Pfam" id="PF01551"/>
    </source>
</evidence>
<feature type="region of interest" description="Disordered" evidence="7">
    <location>
        <begin position="223"/>
        <end position="268"/>
    </location>
</feature>
<evidence type="ECO:0000256" key="3">
    <source>
        <dbReference type="ARBA" id="ARBA00022723"/>
    </source>
</evidence>
<keyword evidence="3" id="KW-0479">Metal-binding</keyword>
<feature type="region of interest" description="Disordered" evidence="7">
    <location>
        <begin position="1"/>
        <end position="28"/>
    </location>
</feature>
<keyword evidence="4" id="KW-0378">Hydrolase</keyword>
<dbReference type="Proteomes" id="UP000632498">
    <property type="component" value="Unassembled WGS sequence"/>
</dbReference>
<sequence length="395" mass="44165">MAITADAASQQDELRRIESDIKTSEQHKTDFRLKSEQLKKEASALRAELIALSQSVQQREANVTRLEKALAEITFEEKQARKVLEERHGQSVETLMALQRMALNPPEAIIALPQPPADMVRSAILLRSIVPHIQAQAEALRQEVEGYAQKREKLEDQKKRLGYANRDLEDERRRLNVLIEEKKALSVKYLADSKAAGQRIEKLSQKANSLRNLLAEIEREKKRQAKIQAATPPRKPDTPQTEEDDNDLEIVLGKPPSGKPITKSKGNLTRPASGAIVMQFGEREKLGGKHKGLSFQTRRGAQIVATYDGQIAFAGPFRGYKQLLIIDHGAGYHTLLTGMDRIDVSVGQWLLAGEPVGTMSVDKSNSDPLYFELRKNGAPINPLPWIRQRNAKAQG</sequence>
<dbReference type="PANTHER" id="PTHR21666:SF288">
    <property type="entry name" value="CELL DIVISION PROTEIN YTFB"/>
    <property type="match status" value="1"/>
</dbReference>
<dbReference type="InterPro" id="IPR011055">
    <property type="entry name" value="Dup_hybrid_motif"/>
</dbReference>
<dbReference type="CDD" id="cd12797">
    <property type="entry name" value="M23_peptidase"/>
    <property type="match status" value="1"/>
</dbReference>
<reference evidence="9" key="1">
    <citation type="journal article" date="2014" name="Int. J. Syst. Evol. Microbiol.">
        <title>Complete genome sequence of Corynebacterium casei LMG S-19264T (=DSM 44701T), isolated from a smear-ripened cheese.</title>
        <authorList>
            <consortium name="US DOE Joint Genome Institute (JGI-PGF)"/>
            <person name="Walter F."/>
            <person name="Albersmeier A."/>
            <person name="Kalinowski J."/>
            <person name="Ruckert C."/>
        </authorList>
    </citation>
    <scope>NUCLEOTIDE SEQUENCE</scope>
    <source>
        <strain evidence="9">CGMCC 1.15254</strain>
    </source>
</reference>
<dbReference type="InterPro" id="IPR016047">
    <property type="entry name" value="M23ase_b-sheet_dom"/>
</dbReference>
<name>A0A917F9T5_9PROT</name>
<dbReference type="PANTHER" id="PTHR21666">
    <property type="entry name" value="PEPTIDASE-RELATED"/>
    <property type="match status" value="1"/>
</dbReference>
<feature type="domain" description="M23ase beta-sheet core" evidence="8">
    <location>
        <begin position="289"/>
        <end position="382"/>
    </location>
</feature>
<dbReference type="GO" id="GO:0006508">
    <property type="term" value="P:proteolysis"/>
    <property type="evidence" value="ECO:0007669"/>
    <property type="project" value="UniProtKB-KW"/>
</dbReference>
<evidence type="ECO:0000256" key="5">
    <source>
        <dbReference type="ARBA" id="ARBA00022833"/>
    </source>
</evidence>
<dbReference type="EMBL" id="BMHV01000010">
    <property type="protein sequence ID" value="GGF63313.1"/>
    <property type="molecule type" value="Genomic_DNA"/>
</dbReference>
<evidence type="ECO:0000313" key="10">
    <source>
        <dbReference type="Proteomes" id="UP000632498"/>
    </source>
</evidence>
<dbReference type="SUPFAM" id="SSF51261">
    <property type="entry name" value="Duplicated hybrid motif"/>
    <property type="match status" value="1"/>
</dbReference>
<dbReference type="Gene3D" id="2.70.70.10">
    <property type="entry name" value="Glucose Permease (Domain IIA)"/>
    <property type="match status" value="1"/>
</dbReference>
<evidence type="ECO:0000313" key="9">
    <source>
        <dbReference type="EMBL" id="GGF63313.1"/>
    </source>
</evidence>
<proteinExistence type="predicted"/>
<keyword evidence="5" id="KW-0862">Zinc</keyword>